<keyword evidence="1" id="KW-0732">Signal</keyword>
<dbReference type="AlphaFoldDB" id="A0A1I8ITG1"/>
<name>A0A1I8ITG1_9PLAT</name>
<protein>
    <submittedName>
        <fullName evidence="3">Elicitin-like protein</fullName>
    </submittedName>
</protein>
<dbReference type="Proteomes" id="UP000095280">
    <property type="component" value="Unplaced"/>
</dbReference>
<dbReference type="WBParaSite" id="maker-uti_cns_0016262-snap-gene-0.4-mRNA-1">
    <property type="protein sequence ID" value="maker-uti_cns_0016262-snap-gene-0.4-mRNA-1"/>
    <property type="gene ID" value="maker-uti_cns_0016262-snap-gene-0.4"/>
</dbReference>
<organism evidence="2 3">
    <name type="scientific">Macrostomum lignano</name>
    <dbReference type="NCBI Taxonomy" id="282301"/>
    <lineage>
        <taxon>Eukaryota</taxon>
        <taxon>Metazoa</taxon>
        <taxon>Spiralia</taxon>
        <taxon>Lophotrochozoa</taxon>
        <taxon>Platyhelminthes</taxon>
        <taxon>Rhabditophora</taxon>
        <taxon>Macrostomorpha</taxon>
        <taxon>Macrostomida</taxon>
        <taxon>Macrostomidae</taxon>
        <taxon>Macrostomum</taxon>
    </lineage>
</organism>
<feature type="chain" id="PRO_5009321200" evidence="1">
    <location>
        <begin position="44"/>
        <end position="133"/>
    </location>
</feature>
<evidence type="ECO:0000256" key="1">
    <source>
        <dbReference type="SAM" id="SignalP"/>
    </source>
</evidence>
<reference evidence="3" key="1">
    <citation type="submission" date="2016-11" db="UniProtKB">
        <authorList>
            <consortium name="WormBaseParasite"/>
        </authorList>
    </citation>
    <scope>IDENTIFICATION</scope>
</reference>
<evidence type="ECO:0000313" key="3">
    <source>
        <dbReference type="WBParaSite" id="maker-uti_cns_0016262-snap-gene-0.4-mRNA-1"/>
    </source>
</evidence>
<keyword evidence="2" id="KW-1185">Reference proteome</keyword>
<accession>A0A1I8ITG1</accession>
<sequence>QFEKYYSQRFWISHSNARMNIVTFMQLSLLLTVAVVGLQTSSGTSVSCHEMENLRQCSFDASWGDFQSGGESSLAHFVTQCELARCTDDSVTINREVPWPIDSTAATLHVAVDEPNTVSNDSDPVSPSDVSDS</sequence>
<feature type="signal peptide" evidence="1">
    <location>
        <begin position="1"/>
        <end position="43"/>
    </location>
</feature>
<proteinExistence type="predicted"/>
<evidence type="ECO:0000313" key="2">
    <source>
        <dbReference type="Proteomes" id="UP000095280"/>
    </source>
</evidence>